<dbReference type="InterPro" id="IPR020843">
    <property type="entry name" value="ER"/>
</dbReference>
<dbReference type="SUPFAM" id="SSF50129">
    <property type="entry name" value="GroES-like"/>
    <property type="match status" value="1"/>
</dbReference>
<evidence type="ECO:0000313" key="10">
    <source>
        <dbReference type="Proteomes" id="UP000660554"/>
    </source>
</evidence>
<dbReference type="Pfam" id="PF08240">
    <property type="entry name" value="ADH_N"/>
    <property type="match status" value="1"/>
</dbReference>
<keyword evidence="10" id="KW-1185">Reference proteome</keyword>
<dbReference type="PANTHER" id="PTHR42683">
    <property type="entry name" value="ALDEHYDE REDUCTASE"/>
    <property type="match status" value="1"/>
</dbReference>
<dbReference type="RefSeq" id="WP_185558179.1">
    <property type="nucleotide sequence ID" value="NZ_BMRU01000033.1"/>
</dbReference>
<dbReference type="SUPFAM" id="SSF51735">
    <property type="entry name" value="NAD(P)-binding Rossmann-fold domains"/>
    <property type="match status" value="1"/>
</dbReference>
<keyword evidence="2 7" id="KW-0479">Metal-binding</keyword>
<feature type="domain" description="Enoyl reductase (ER)" evidence="8">
    <location>
        <begin position="35"/>
        <end position="363"/>
    </location>
</feature>
<evidence type="ECO:0000256" key="1">
    <source>
        <dbReference type="ARBA" id="ARBA00001947"/>
    </source>
</evidence>
<dbReference type="InterPro" id="IPR002328">
    <property type="entry name" value="ADH_Zn_CS"/>
</dbReference>
<dbReference type="CDD" id="cd05283">
    <property type="entry name" value="CAD1"/>
    <property type="match status" value="1"/>
</dbReference>
<name>A0ABQ3NDG2_STRVG</name>
<keyword evidence="4" id="KW-0560">Oxidoreductase</keyword>
<dbReference type="Gene3D" id="3.90.180.10">
    <property type="entry name" value="Medium-chain alcohol dehydrogenases, catalytic domain"/>
    <property type="match status" value="1"/>
</dbReference>
<reference evidence="10" key="1">
    <citation type="submission" date="2020-09" db="EMBL/GenBank/DDBJ databases">
        <title>Whole genome shotgun sequence of Streptomyces cinnamonensis NBRC 15873.</title>
        <authorList>
            <person name="Komaki H."/>
            <person name="Tamura T."/>
        </authorList>
    </citation>
    <scope>NUCLEOTIDE SEQUENCE [LARGE SCALE GENOMIC DNA]</scope>
    <source>
        <strain evidence="10">NBRC 15873</strain>
    </source>
</reference>
<protein>
    <recommendedName>
        <fullName evidence="5">alcohol dehydrogenase (NADP(+))</fullName>
        <ecNumber evidence="5">1.1.1.2</ecNumber>
    </recommendedName>
</protein>
<proteinExistence type="inferred from homology"/>
<keyword evidence="3 7" id="KW-0862">Zinc</keyword>
<evidence type="ECO:0000256" key="6">
    <source>
        <dbReference type="ARBA" id="ARBA00048262"/>
    </source>
</evidence>
<dbReference type="InterPro" id="IPR013149">
    <property type="entry name" value="ADH-like_C"/>
</dbReference>
<evidence type="ECO:0000256" key="7">
    <source>
        <dbReference type="RuleBase" id="RU361277"/>
    </source>
</evidence>
<dbReference type="Gene3D" id="3.40.50.720">
    <property type="entry name" value="NAD(P)-binding Rossmann-like Domain"/>
    <property type="match status" value="1"/>
</dbReference>
<gene>
    <name evidence="9" type="ORF">Scinn_02770</name>
</gene>
<evidence type="ECO:0000256" key="3">
    <source>
        <dbReference type="ARBA" id="ARBA00022833"/>
    </source>
</evidence>
<dbReference type="InterPro" id="IPR036291">
    <property type="entry name" value="NAD(P)-bd_dom_sf"/>
</dbReference>
<sequence length="368" mass="38625">MSVTTTASAPSTAATASALSTASTRVAAYAVPAPGAPLERTTVPRRPVGPHDVLIDIKYAGICHSDIHQARDGWGEGIYPMVPGHEITGIVTGVGADVTRFTVGDRVGVGCMVDSCRECEHCLSGQEQHCVQGMTGTYNALDRAGEPTYGGYSTHLVVDENYTVRIPDGLALDEAAPLLCAGITLYSPLRHWQAGPGRKVAVVGLGGLGHMGVKLAHAMGAEVTVLSQTLRKEADGRRLGATHFHATADETTFEKLTGTFDLILSTVSAPLGLDAYLGLLKVDGALVNVGAPEEPVSLNLFSVIGGRKTLAGSMIGGIAETQEMLDFCAEHGLGSEIELIEADRINEAYARVLAGDVRYRFVIDTSTI</sequence>
<dbReference type="EMBL" id="BNDV01000002">
    <property type="protein sequence ID" value="GHI10814.1"/>
    <property type="molecule type" value="Genomic_DNA"/>
</dbReference>
<dbReference type="InterPro" id="IPR047109">
    <property type="entry name" value="CAD-like"/>
</dbReference>
<dbReference type="InterPro" id="IPR011032">
    <property type="entry name" value="GroES-like_sf"/>
</dbReference>
<evidence type="ECO:0000313" key="9">
    <source>
        <dbReference type="EMBL" id="GHI10814.1"/>
    </source>
</evidence>
<dbReference type="Pfam" id="PF00107">
    <property type="entry name" value="ADH_zinc_N"/>
    <property type="match status" value="1"/>
</dbReference>
<dbReference type="InterPro" id="IPR013154">
    <property type="entry name" value="ADH-like_N"/>
</dbReference>
<evidence type="ECO:0000256" key="5">
    <source>
        <dbReference type="ARBA" id="ARBA00024074"/>
    </source>
</evidence>
<evidence type="ECO:0000256" key="4">
    <source>
        <dbReference type="ARBA" id="ARBA00023002"/>
    </source>
</evidence>
<dbReference type="EC" id="1.1.1.2" evidence="5"/>
<dbReference type="PROSITE" id="PS00059">
    <property type="entry name" value="ADH_ZINC"/>
    <property type="match status" value="1"/>
</dbReference>
<dbReference type="GeneID" id="86956540"/>
<comment type="cofactor">
    <cofactor evidence="1 7">
        <name>Zn(2+)</name>
        <dbReference type="ChEBI" id="CHEBI:29105"/>
    </cofactor>
</comment>
<evidence type="ECO:0000256" key="2">
    <source>
        <dbReference type="ARBA" id="ARBA00022723"/>
    </source>
</evidence>
<dbReference type="SMART" id="SM00829">
    <property type="entry name" value="PKS_ER"/>
    <property type="match status" value="1"/>
</dbReference>
<accession>A0ABQ3NDG2</accession>
<comment type="catalytic activity">
    <reaction evidence="6">
        <text>a primary alcohol + NADP(+) = an aldehyde + NADPH + H(+)</text>
        <dbReference type="Rhea" id="RHEA:15937"/>
        <dbReference type="ChEBI" id="CHEBI:15378"/>
        <dbReference type="ChEBI" id="CHEBI:15734"/>
        <dbReference type="ChEBI" id="CHEBI:17478"/>
        <dbReference type="ChEBI" id="CHEBI:57783"/>
        <dbReference type="ChEBI" id="CHEBI:58349"/>
        <dbReference type="EC" id="1.1.1.2"/>
    </reaction>
</comment>
<evidence type="ECO:0000259" key="8">
    <source>
        <dbReference type="SMART" id="SM00829"/>
    </source>
</evidence>
<dbReference type="Proteomes" id="UP000660554">
    <property type="component" value="Unassembled WGS sequence"/>
</dbReference>
<comment type="caution">
    <text evidence="9">The sequence shown here is derived from an EMBL/GenBank/DDBJ whole genome shotgun (WGS) entry which is preliminary data.</text>
</comment>
<organism evidence="9 10">
    <name type="scientific">Streptomyces virginiae</name>
    <name type="common">Streptomyces cinnamonensis</name>
    <dbReference type="NCBI Taxonomy" id="1961"/>
    <lineage>
        <taxon>Bacteria</taxon>
        <taxon>Bacillati</taxon>
        <taxon>Actinomycetota</taxon>
        <taxon>Actinomycetes</taxon>
        <taxon>Kitasatosporales</taxon>
        <taxon>Streptomycetaceae</taxon>
        <taxon>Streptomyces</taxon>
    </lineage>
</organism>
<comment type="similarity">
    <text evidence="7">Belongs to the zinc-containing alcohol dehydrogenase family.</text>
</comment>